<dbReference type="InterPro" id="IPR029062">
    <property type="entry name" value="Class_I_gatase-like"/>
</dbReference>
<dbReference type="GO" id="GO:0005737">
    <property type="term" value="C:cytoplasm"/>
    <property type="evidence" value="ECO:0007669"/>
    <property type="project" value="UniProtKB-SubCell"/>
</dbReference>
<feature type="binding site" evidence="4">
    <location>
        <position position="253"/>
    </location>
    <ligand>
        <name>substrate</name>
    </ligand>
</feature>
<dbReference type="PANTHER" id="PTHR20919:SF0">
    <property type="entry name" value="HOMOSERINE O-SUCCINYLTRANSFERASE"/>
    <property type="match status" value="1"/>
</dbReference>
<feature type="site" description="Important for acyl-CoA specificity" evidence="4">
    <location>
        <position position="117"/>
    </location>
</feature>
<comment type="pathway">
    <text evidence="4">Amino-acid biosynthesis; L-methionine biosynthesis via de novo pathway; O-acetyl-L-homoserine from L-homoserine: step 1/1.</text>
</comment>
<evidence type="ECO:0000313" key="6">
    <source>
        <dbReference type="EMBL" id="CEI73129.1"/>
    </source>
</evidence>
<comment type="catalytic activity">
    <reaction evidence="4">
        <text>L-homoserine + acetyl-CoA = O-acetyl-L-homoserine + CoA</text>
        <dbReference type="Rhea" id="RHEA:13701"/>
        <dbReference type="ChEBI" id="CHEBI:57287"/>
        <dbReference type="ChEBI" id="CHEBI:57288"/>
        <dbReference type="ChEBI" id="CHEBI:57476"/>
        <dbReference type="ChEBI" id="CHEBI:57716"/>
        <dbReference type="EC" id="2.3.1.31"/>
    </reaction>
</comment>
<dbReference type="PIRSF" id="PIRSF000450">
    <property type="entry name" value="H_ser_succinyltr"/>
    <property type="match status" value="1"/>
</dbReference>
<accession>A0A2P2BRY7</accession>
<organism evidence="6 7">
    <name type="scientific">Romboutsia hominis</name>
    <dbReference type="NCBI Taxonomy" id="1507512"/>
    <lineage>
        <taxon>Bacteria</taxon>
        <taxon>Bacillati</taxon>
        <taxon>Bacillota</taxon>
        <taxon>Clostridia</taxon>
        <taxon>Peptostreptococcales</taxon>
        <taxon>Peptostreptococcaceae</taxon>
        <taxon>Romboutsia</taxon>
    </lineage>
</organism>
<evidence type="ECO:0000256" key="3">
    <source>
        <dbReference type="ARBA" id="ARBA00023315"/>
    </source>
</evidence>
<keyword evidence="3 4" id="KW-0012">Acyltransferase</keyword>
<dbReference type="GO" id="GO:0008899">
    <property type="term" value="F:homoserine O-succinyltransferase activity"/>
    <property type="evidence" value="ECO:0007669"/>
    <property type="project" value="UniProtKB-UniRule"/>
</dbReference>
<feature type="active site" description="Proton acceptor" evidence="4">
    <location>
        <position position="239"/>
    </location>
</feature>
<evidence type="ECO:0000256" key="1">
    <source>
        <dbReference type="ARBA" id="ARBA00022605"/>
    </source>
</evidence>
<dbReference type="PANTHER" id="PTHR20919">
    <property type="entry name" value="HOMOSERINE O-SUCCINYLTRANSFERASE"/>
    <property type="match status" value="1"/>
</dbReference>
<keyword evidence="4" id="KW-0963">Cytoplasm</keyword>
<comment type="function">
    <text evidence="4">Transfers an acetyl group from acetyl-CoA to L-homoserine, forming acetyl-L-homoserine.</text>
</comment>
<feature type="binding site" evidence="4">
    <location>
        <position position="169"/>
    </location>
    <ligand>
        <name>substrate</name>
    </ligand>
</feature>
<comment type="caution">
    <text evidence="4">Lacks conserved residue(s) required for the propagation of feature annotation.</text>
</comment>
<feature type="active site" evidence="4">
    <location>
        <position position="241"/>
    </location>
</feature>
<dbReference type="SUPFAM" id="SSF52317">
    <property type="entry name" value="Class I glutamine amidotransferase-like"/>
    <property type="match status" value="1"/>
</dbReference>
<proteinExistence type="inferred from homology"/>
<dbReference type="Gene3D" id="3.40.50.880">
    <property type="match status" value="1"/>
</dbReference>
<evidence type="ECO:0000256" key="2">
    <source>
        <dbReference type="ARBA" id="ARBA00022679"/>
    </source>
</evidence>
<feature type="site" description="Important for substrate specificity" evidence="4">
    <location>
        <position position="197"/>
    </location>
</feature>
<dbReference type="EMBL" id="LN650648">
    <property type="protein sequence ID" value="CEI73129.1"/>
    <property type="molecule type" value="Genomic_DNA"/>
</dbReference>
<keyword evidence="4" id="KW-0486">Methionine biosynthesis</keyword>
<dbReference type="UniPathway" id="UPA00051">
    <property type="reaction ID" value="UER00074"/>
</dbReference>
<sequence length="296" mass="35218">MTVYLCKKINGAKFVDSCIIENKIYNKKLYRKFSLDKISPHCKTIGILNLMPNKVETEAHLLELFSKMNEDINIKFIRLKTHVYKNCNRLYLMKNYYTFDEVKYDLDGLIVIGAPIEKIDFKQVKYIDELNYIFDYSIKNLKSMLSICWGAQACLNHIYGINKEILDKKIFGVYKHNILCDDEILKNINNGFICAHSRHTILNRKDLKNCKSIKILSTTDEGIEHIIKGKYNDYYIFGHHEYDKECLKREYIRDRNKKIYIDIPKNYFIEDDMNKGISVDWMEHSIKIYNNWINII</sequence>
<name>A0A2P2BRY7_9FIRM</name>
<reference evidence="6 7" key="1">
    <citation type="submission" date="2014-09" db="EMBL/GenBank/DDBJ databases">
        <authorList>
            <person name="Hornung B.V."/>
        </authorList>
    </citation>
    <scope>NUCLEOTIDE SEQUENCE [LARGE SCALE GENOMIC DNA]</scope>
    <source>
        <strain evidence="6 7">FRIFI</strain>
    </source>
</reference>
<protein>
    <recommendedName>
        <fullName evidence="4">Homoserine O-acetyltransferase</fullName>
        <shortName evidence="4">HAT</shortName>
        <ecNumber evidence="4">2.3.1.31</ecNumber>
    </recommendedName>
    <alternativeName>
        <fullName evidence="4">Homoserine transacetylase</fullName>
        <shortName evidence="4">HTA</shortName>
    </alternativeName>
</protein>
<dbReference type="KEGG" id="rhom:FRIFI_1595"/>
<keyword evidence="7" id="KW-1185">Reference proteome</keyword>
<feature type="active site" description="Acyl-thioester intermediate" evidence="4 5">
    <location>
        <position position="148"/>
    </location>
</feature>
<keyword evidence="1 4" id="KW-0028">Amino-acid biosynthesis</keyword>
<feature type="binding site" evidence="4">
    <location>
        <position position="197"/>
    </location>
    <ligand>
        <name>substrate</name>
    </ligand>
</feature>
<comment type="similarity">
    <text evidence="4">Belongs to the MetA family.</text>
</comment>
<dbReference type="GO" id="GO:0004414">
    <property type="term" value="F:homoserine O-acetyltransferase activity"/>
    <property type="evidence" value="ECO:0007669"/>
    <property type="project" value="UniProtKB-EC"/>
</dbReference>
<keyword evidence="2 4" id="KW-0808">Transferase</keyword>
<dbReference type="AlphaFoldDB" id="A0A2P2BRY7"/>
<dbReference type="Pfam" id="PF04204">
    <property type="entry name" value="HTS"/>
    <property type="match status" value="1"/>
</dbReference>
<evidence type="ECO:0000313" key="7">
    <source>
        <dbReference type="Proteomes" id="UP000245695"/>
    </source>
</evidence>
<evidence type="ECO:0000256" key="5">
    <source>
        <dbReference type="PIRSR" id="PIRSR000450-1"/>
    </source>
</evidence>
<evidence type="ECO:0000256" key="4">
    <source>
        <dbReference type="HAMAP-Rule" id="MF_00295"/>
    </source>
</evidence>
<dbReference type="EC" id="2.3.1.31" evidence="4"/>
<dbReference type="GO" id="GO:0009086">
    <property type="term" value="P:methionine biosynthetic process"/>
    <property type="evidence" value="ECO:0007669"/>
    <property type="project" value="UniProtKB-UniRule"/>
</dbReference>
<dbReference type="InterPro" id="IPR033752">
    <property type="entry name" value="MetA_family"/>
</dbReference>
<dbReference type="Proteomes" id="UP000245695">
    <property type="component" value="Chromosome 1"/>
</dbReference>
<comment type="subcellular location">
    <subcellularLocation>
        <location evidence="4">Cytoplasm</location>
    </subcellularLocation>
</comment>
<dbReference type="RefSeq" id="WP_166505549.1">
    <property type="nucleotide sequence ID" value="NZ_LN650648.1"/>
</dbReference>
<dbReference type="HAMAP" id="MF_00295">
    <property type="entry name" value="MetA_acyltransf"/>
    <property type="match status" value="1"/>
</dbReference>
<gene>
    <name evidence="4" type="primary">metAA</name>
    <name evidence="6" type="ORF">FRIFI_1595</name>
</gene>